<dbReference type="PANTHER" id="PTHR38075:SF1">
    <property type="entry name" value="DUF4139 DOMAIN-CONTAINING PROTEIN"/>
    <property type="match status" value="1"/>
</dbReference>
<evidence type="ECO:0000313" key="3">
    <source>
        <dbReference type="Proteomes" id="UP001206067"/>
    </source>
</evidence>
<organism evidence="2 3">
    <name type="scientific">Parerythrobacter lacustris</name>
    <dbReference type="NCBI Taxonomy" id="2969984"/>
    <lineage>
        <taxon>Bacteria</taxon>
        <taxon>Pseudomonadati</taxon>
        <taxon>Pseudomonadota</taxon>
        <taxon>Alphaproteobacteria</taxon>
        <taxon>Sphingomonadales</taxon>
        <taxon>Erythrobacteraceae</taxon>
        <taxon>Parerythrobacter</taxon>
    </lineage>
</organism>
<keyword evidence="1" id="KW-0732">Signal</keyword>
<feature type="signal peptide" evidence="1">
    <location>
        <begin position="1"/>
        <end position="21"/>
    </location>
</feature>
<feature type="chain" id="PRO_5046231701" description="DUF4139 domain-containing protein" evidence="1">
    <location>
        <begin position="22"/>
        <end position="556"/>
    </location>
</feature>
<dbReference type="EMBL" id="JANKHH010000004">
    <property type="protein sequence ID" value="MCR2833895.1"/>
    <property type="molecule type" value="Genomic_DNA"/>
</dbReference>
<evidence type="ECO:0008006" key="4">
    <source>
        <dbReference type="Google" id="ProtNLM"/>
    </source>
</evidence>
<protein>
    <recommendedName>
        <fullName evidence="4">DUF4139 domain-containing protein</fullName>
    </recommendedName>
</protein>
<reference evidence="2 3" key="1">
    <citation type="submission" date="2022-08" db="EMBL/GenBank/DDBJ databases">
        <title>Polyphasic taxonomy analysis of Qipengyuania sp.RS5-5.</title>
        <authorList>
            <person name="Xamxidin M."/>
            <person name="Wu M."/>
        </authorList>
    </citation>
    <scope>NUCLEOTIDE SEQUENCE [LARGE SCALE GENOMIC DNA]</scope>
    <source>
        <strain evidence="2 3">RS5-5</strain>
    </source>
</reference>
<name>A0ABT1XTA3_9SPHN</name>
<dbReference type="RefSeq" id="WP_257595673.1">
    <property type="nucleotide sequence ID" value="NZ_JANKHH010000004.1"/>
</dbReference>
<evidence type="ECO:0000256" key="1">
    <source>
        <dbReference type="SAM" id="SignalP"/>
    </source>
</evidence>
<sequence>MGRRLPSLAGGLLLVTAPAAADTPVVVSPAPDDVAVTFYRDGSRYPGDAMAFDIEDSEEILGGYAMVAETRTITIPPGEVTVRFEGVASGIQPESAILLGGDLKEKNFDSRLLSQRGLIDAFYGQVVTVRYTDETTGEVVTEPGTIKTFPDNALVIKTARGYVSTACEGTADTLLFPGVPKDLTAKPTLSMLTRPDNPGGTMTVTLAYLAMNFDWQANYVGTFSPDGQKLSLTGWMTLASKDKTSFGGAEVSAVAGQVSRATMTDEEEEAFFEAIENDPYGEENIELSYACWPQGRTASGQSWPVLFGPGDLPVKESPIFVQYGGGYGLGYLPYDGEYDTIVVTGSRIANRDDLGDLKLYTLPFRASVPAQSLKQVRFLRDSEIDGETLYRASLTADDSHANDPELVFRFRNRKRDGLGEPLPQGQVALFQHTNAGRHLVGETFIKDKAVDEDVLITIPDDDIDVDLDIDYTDRAGDDWEEKELTVENYYEWPVAVEVELSDELDYDTEYRLSRFSGKVTRKDGNYLWRVIVPAEGEAKIRYRVTEIERDVIDLEE</sequence>
<accession>A0ABT1XTA3</accession>
<dbReference type="PANTHER" id="PTHR38075">
    <property type="entry name" value="DUF4139 DOMAIN-CONTAINING PROTEIN"/>
    <property type="match status" value="1"/>
</dbReference>
<proteinExistence type="predicted"/>
<evidence type="ECO:0000313" key="2">
    <source>
        <dbReference type="EMBL" id="MCR2833895.1"/>
    </source>
</evidence>
<keyword evidence="3" id="KW-1185">Reference proteome</keyword>
<dbReference type="Proteomes" id="UP001206067">
    <property type="component" value="Unassembled WGS sequence"/>
</dbReference>
<comment type="caution">
    <text evidence="2">The sequence shown here is derived from an EMBL/GenBank/DDBJ whole genome shotgun (WGS) entry which is preliminary data.</text>
</comment>
<gene>
    <name evidence="2" type="ORF">NSO95_08040</name>
</gene>